<reference evidence="2" key="1">
    <citation type="submission" date="2020-08" db="EMBL/GenBank/DDBJ databases">
        <title>Multicomponent nature underlies the extraordinary mechanical properties of spider dragline silk.</title>
        <authorList>
            <person name="Kono N."/>
            <person name="Nakamura H."/>
            <person name="Mori M."/>
            <person name="Yoshida Y."/>
            <person name="Ohtoshi R."/>
            <person name="Malay A.D."/>
            <person name="Moran D.A.P."/>
            <person name="Tomita M."/>
            <person name="Numata K."/>
            <person name="Arakawa K."/>
        </authorList>
    </citation>
    <scope>NUCLEOTIDE SEQUENCE</scope>
</reference>
<proteinExistence type="predicted"/>
<organism evidence="2 3">
    <name type="scientific">Nephila pilipes</name>
    <name type="common">Giant wood spider</name>
    <name type="synonym">Nephila maculata</name>
    <dbReference type="NCBI Taxonomy" id="299642"/>
    <lineage>
        <taxon>Eukaryota</taxon>
        <taxon>Metazoa</taxon>
        <taxon>Ecdysozoa</taxon>
        <taxon>Arthropoda</taxon>
        <taxon>Chelicerata</taxon>
        <taxon>Arachnida</taxon>
        <taxon>Araneae</taxon>
        <taxon>Araneomorphae</taxon>
        <taxon>Entelegynae</taxon>
        <taxon>Araneoidea</taxon>
        <taxon>Nephilidae</taxon>
        <taxon>Nephila</taxon>
    </lineage>
</organism>
<protein>
    <submittedName>
        <fullName evidence="2">Uncharacterized protein</fullName>
    </submittedName>
</protein>
<dbReference type="AlphaFoldDB" id="A0A8X6NYF1"/>
<name>A0A8X6NYF1_NEPPI</name>
<dbReference type="Proteomes" id="UP000887013">
    <property type="component" value="Unassembled WGS sequence"/>
</dbReference>
<feature type="region of interest" description="Disordered" evidence="1">
    <location>
        <begin position="280"/>
        <end position="314"/>
    </location>
</feature>
<evidence type="ECO:0000313" key="3">
    <source>
        <dbReference type="Proteomes" id="UP000887013"/>
    </source>
</evidence>
<keyword evidence="3" id="KW-1185">Reference proteome</keyword>
<evidence type="ECO:0000313" key="2">
    <source>
        <dbReference type="EMBL" id="GFT41029.1"/>
    </source>
</evidence>
<evidence type="ECO:0000256" key="1">
    <source>
        <dbReference type="SAM" id="MobiDB-lite"/>
    </source>
</evidence>
<comment type="caution">
    <text evidence="2">The sequence shown here is derived from an EMBL/GenBank/DDBJ whole genome shotgun (WGS) entry which is preliminary data.</text>
</comment>
<accession>A0A8X6NYF1</accession>
<sequence length="314" mass="35873">MSSFPSHQKSLQWRPVYPNPEIGVGSSLRVLPEIFFSGKENVSEFLDSIDSNASYFEISTNLVCAYLKGHLIRRAKDWFEVIGSSYVTGTAIDFAQLKQALTNSFLVVRNRSELEAEFYSSHQVRSQVPSDFVYKLLKLQKILNFEMTEENLLSHIIMRLSPQGRGIRVKLGEDLVGGNIEKLFEEARRNTKINQDKWAKYYNKRRREVDVKVKDLVLGQTHPMSSASKRIVSKFKPKFEGPYEGMKVEHNIVNIWKGGKLITVNVNQVRIYHPRERDEGVVETDGLDGEGSRVEQVETEGSKGLAREESSKEI</sequence>
<feature type="compositionally biased region" description="Basic and acidic residues" evidence="1">
    <location>
        <begin position="305"/>
        <end position="314"/>
    </location>
</feature>
<dbReference type="EMBL" id="BMAW01063591">
    <property type="protein sequence ID" value="GFT41029.1"/>
    <property type="molecule type" value="Genomic_DNA"/>
</dbReference>
<dbReference type="OrthoDB" id="425619at2759"/>
<gene>
    <name evidence="2" type="primary">NCL1_51933</name>
    <name evidence="2" type="ORF">NPIL_437791</name>
</gene>